<dbReference type="EMBL" id="PDCK01000043">
    <property type="protein sequence ID" value="PRQ34750.1"/>
    <property type="molecule type" value="Genomic_DNA"/>
</dbReference>
<dbReference type="Proteomes" id="UP000238479">
    <property type="component" value="Chromosome 5"/>
</dbReference>
<proteinExistence type="predicted"/>
<keyword evidence="2" id="KW-1185">Reference proteome</keyword>
<dbReference type="Gramene" id="PRQ34750">
    <property type="protein sequence ID" value="PRQ34750"/>
    <property type="gene ID" value="RchiOBHm_Chr5g0072541"/>
</dbReference>
<name>A0A2P6QKN7_ROSCH</name>
<gene>
    <name evidence="1" type="ORF">RchiOBHm_Chr5g0072541</name>
</gene>
<accession>A0A2P6QKN7</accession>
<dbReference type="AlphaFoldDB" id="A0A2P6QKN7"/>
<comment type="caution">
    <text evidence="1">The sequence shown here is derived from an EMBL/GenBank/DDBJ whole genome shotgun (WGS) entry which is preliminary data.</text>
</comment>
<evidence type="ECO:0000313" key="1">
    <source>
        <dbReference type="EMBL" id="PRQ34750.1"/>
    </source>
</evidence>
<reference evidence="1 2" key="1">
    <citation type="journal article" date="2018" name="Nat. Genet.">
        <title>The Rosa genome provides new insights in the design of modern roses.</title>
        <authorList>
            <person name="Bendahmane M."/>
        </authorList>
    </citation>
    <scope>NUCLEOTIDE SEQUENCE [LARGE SCALE GENOMIC DNA]</scope>
    <source>
        <strain evidence="2">cv. Old Blush</strain>
    </source>
</reference>
<evidence type="ECO:0000313" key="2">
    <source>
        <dbReference type="Proteomes" id="UP000238479"/>
    </source>
</evidence>
<organism evidence="1 2">
    <name type="scientific">Rosa chinensis</name>
    <name type="common">China rose</name>
    <dbReference type="NCBI Taxonomy" id="74649"/>
    <lineage>
        <taxon>Eukaryota</taxon>
        <taxon>Viridiplantae</taxon>
        <taxon>Streptophyta</taxon>
        <taxon>Embryophyta</taxon>
        <taxon>Tracheophyta</taxon>
        <taxon>Spermatophyta</taxon>
        <taxon>Magnoliopsida</taxon>
        <taxon>eudicotyledons</taxon>
        <taxon>Gunneridae</taxon>
        <taxon>Pentapetalae</taxon>
        <taxon>rosids</taxon>
        <taxon>fabids</taxon>
        <taxon>Rosales</taxon>
        <taxon>Rosaceae</taxon>
        <taxon>Rosoideae</taxon>
        <taxon>Rosoideae incertae sedis</taxon>
        <taxon>Rosa</taxon>
    </lineage>
</organism>
<sequence>MLVLKLEWSCCFPCSFADLPLCSLELSLLFVNLDSLVLMLEVGNMEH</sequence>
<protein>
    <submittedName>
        <fullName evidence="1">Uncharacterized protein</fullName>
    </submittedName>
</protein>